<dbReference type="AlphaFoldDB" id="A0ABC8QIF8"/>
<dbReference type="InterPro" id="IPR052909">
    <property type="entry name" value="Transposase_6_like"/>
</dbReference>
<proteinExistence type="predicted"/>
<evidence type="ECO:0000313" key="3">
    <source>
        <dbReference type="Proteomes" id="UP001189663"/>
    </source>
</evidence>
<feature type="domain" description="Insertion element IS402-like" evidence="1">
    <location>
        <begin position="7"/>
        <end position="85"/>
    </location>
</feature>
<dbReference type="Proteomes" id="UP001189663">
    <property type="component" value="Unassembled WGS sequence"/>
</dbReference>
<dbReference type="PANTHER" id="PTHR46637">
    <property type="entry name" value="TIS1421-TRANSPOSASE PROTEIN A"/>
    <property type="match status" value="1"/>
</dbReference>
<accession>A0ABC8QIF8</accession>
<comment type="caution">
    <text evidence="2">The sequence shown here is derived from an EMBL/GenBank/DDBJ whole genome shotgun (WGS) entry which is preliminary data.</text>
</comment>
<dbReference type="Pfam" id="PF13340">
    <property type="entry name" value="DUF4096"/>
    <property type="match status" value="1"/>
</dbReference>
<reference evidence="2 3" key="1">
    <citation type="submission" date="2023-07" db="EMBL/GenBank/DDBJ databases">
        <authorList>
            <person name="Peeters C."/>
        </authorList>
    </citation>
    <scope>NUCLEOTIDE SEQUENCE [LARGE SCALE GENOMIC DNA]</scope>
    <source>
        <strain evidence="2 3">LMG 18096</strain>
    </source>
</reference>
<sequence>MDQTLIDDQLWASIESLLPPAKPRRFRYPGRKPLPDRIVLTGILFVLKTGIRWNQLPAEMGCGSGVSCWRRLREWQQTGVWDRLHDALLGHLNVAERVDFSRVDRGVLPARMIASRQPR</sequence>
<name>A0ABC8QIF8_9RALS</name>
<dbReference type="EMBL" id="CATZAT010000018">
    <property type="protein sequence ID" value="CAJ0806115.1"/>
    <property type="molecule type" value="Genomic_DNA"/>
</dbReference>
<keyword evidence="3" id="KW-1185">Reference proteome</keyword>
<organism evidence="2 3">
    <name type="scientific">Ralstonia holmesii</name>
    <dbReference type="NCBI Taxonomy" id="3058602"/>
    <lineage>
        <taxon>Bacteria</taxon>
        <taxon>Pseudomonadati</taxon>
        <taxon>Pseudomonadota</taxon>
        <taxon>Betaproteobacteria</taxon>
        <taxon>Burkholderiales</taxon>
        <taxon>Burkholderiaceae</taxon>
        <taxon>Ralstonia</taxon>
    </lineage>
</organism>
<evidence type="ECO:0000313" key="2">
    <source>
        <dbReference type="EMBL" id="CAJ0806115.1"/>
    </source>
</evidence>
<dbReference type="InterPro" id="IPR025161">
    <property type="entry name" value="IS402-like_dom"/>
</dbReference>
<gene>
    <name evidence="2" type="ORF">LMG18096_04740</name>
</gene>
<protein>
    <submittedName>
        <fullName evidence="2">IS5 family transposase IS402</fullName>
    </submittedName>
</protein>
<evidence type="ECO:0000259" key="1">
    <source>
        <dbReference type="Pfam" id="PF13340"/>
    </source>
</evidence>
<dbReference type="PANTHER" id="PTHR46637:SF1">
    <property type="entry name" value="BLL5188 PROTEIN"/>
    <property type="match status" value="1"/>
</dbReference>